<evidence type="ECO:0000313" key="2">
    <source>
        <dbReference type="Proteomes" id="UP000782610"/>
    </source>
</evidence>
<dbReference type="InterPro" id="IPR045499">
    <property type="entry name" value="DUF6492"/>
</dbReference>
<sequence length="290" mass="31745">MSLSLITASYRGDLESCRLLADSIDAHVTGYSRHYIVVPQDDVAMFGALAGPRREIVDETELLRSGLMTLPVKWRGRSYLWAPWLGRPIYGWHMQQLRKIGMTLAQPEARVLHVDSDNCFVRPFDASTLADGKVPLHVERGVVDAALPAHVEWWRNAHLLLGRTVPELPGDDFVGQMNVWEKASVEAMVARIEAVSGTTWLRALACTRQFSEYMIYGVAVTTDPALAARHEAVSTSPCLAYWDGPALDAASFPGFVAKLGPKQAAVAVQSFTRTPVEVIRAFALGGTGSA</sequence>
<proteinExistence type="predicted"/>
<dbReference type="AlphaFoldDB" id="A0A933L4M5"/>
<accession>A0A933L4M5</accession>
<comment type="caution">
    <text evidence="1">The sequence shown here is derived from an EMBL/GenBank/DDBJ whole genome shotgun (WGS) entry which is preliminary data.</text>
</comment>
<evidence type="ECO:0000313" key="1">
    <source>
        <dbReference type="EMBL" id="MBI4922977.1"/>
    </source>
</evidence>
<dbReference type="Pfam" id="PF20102">
    <property type="entry name" value="DUF6492"/>
    <property type="match status" value="1"/>
</dbReference>
<dbReference type="EMBL" id="JACRAF010000041">
    <property type="protein sequence ID" value="MBI4922977.1"/>
    <property type="molecule type" value="Genomic_DNA"/>
</dbReference>
<gene>
    <name evidence="1" type="ORF">HY834_14630</name>
</gene>
<protein>
    <submittedName>
        <fullName evidence="1">Uncharacterized protein</fullName>
    </submittedName>
</protein>
<organism evidence="1 2">
    <name type="scientific">Devosia nanyangense</name>
    <dbReference type="NCBI Taxonomy" id="1228055"/>
    <lineage>
        <taxon>Bacteria</taxon>
        <taxon>Pseudomonadati</taxon>
        <taxon>Pseudomonadota</taxon>
        <taxon>Alphaproteobacteria</taxon>
        <taxon>Hyphomicrobiales</taxon>
        <taxon>Devosiaceae</taxon>
        <taxon>Devosia</taxon>
    </lineage>
</organism>
<name>A0A933L4M5_9HYPH</name>
<reference evidence="1" key="1">
    <citation type="submission" date="2020-07" db="EMBL/GenBank/DDBJ databases">
        <title>Huge and variable diversity of episymbiotic CPR bacteria and DPANN archaea in groundwater ecosystems.</title>
        <authorList>
            <person name="He C.Y."/>
            <person name="Keren R."/>
            <person name="Whittaker M."/>
            <person name="Farag I.F."/>
            <person name="Doudna J."/>
            <person name="Cate J.H.D."/>
            <person name="Banfield J.F."/>
        </authorList>
    </citation>
    <scope>NUCLEOTIDE SEQUENCE</scope>
    <source>
        <strain evidence="1">NC_groundwater_1586_Pr3_B-0.1um_66_15</strain>
    </source>
</reference>
<dbReference type="Proteomes" id="UP000782610">
    <property type="component" value="Unassembled WGS sequence"/>
</dbReference>